<dbReference type="STRING" id="486041.B0DLB2"/>
<dbReference type="PANTHER" id="PTHR44899:SF3">
    <property type="entry name" value="SERINE_THREONINE-PROTEIN KINASE NEK1"/>
    <property type="match status" value="1"/>
</dbReference>
<gene>
    <name evidence="11" type="ORF">LACBIDRAFT_237781</name>
</gene>
<evidence type="ECO:0000256" key="1">
    <source>
        <dbReference type="ARBA" id="ARBA00012513"/>
    </source>
</evidence>
<dbReference type="PROSITE" id="PS50011">
    <property type="entry name" value="PROTEIN_KINASE_DOM"/>
    <property type="match status" value="1"/>
</dbReference>
<dbReference type="SMART" id="SM00220">
    <property type="entry name" value="S_TKc"/>
    <property type="match status" value="1"/>
</dbReference>
<evidence type="ECO:0000256" key="6">
    <source>
        <dbReference type="ARBA" id="ARBA00022840"/>
    </source>
</evidence>
<feature type="domain" description="Protein kinase" evidence="10">
    <location>
        <begin position="5"/>
        <end position="191"/>
    </location>
</feature>
<dbReference type="GO" id="GO:0005524">
    <property type="term" value="F:ATP binding"/>
    <property type="evidence" value="ECO:0007669"/>
    <property type="project" value="UniProtKB-UniRule"/>
</dbReference>
<sequence length="191" mass="21341">MLEGYDDLQYLGSGSFGVVNKVRRWRDGKVFACKTIDLHNQDPDYARSEIQVLENLNHQNIVRIEDWILGMPSGNLYIFMEFCDGGDLQNMIDSRQRITNHRILSFAHQIALALAYLHNPGSGMGATLHRDLKPANVLLKRGPPGYMPTIKLADFGVARTLYSIGGTYCGTPGYMAPVRMRTCFCGGINVL</sequence>
<proteinExistence type="predicted"/>
<dbReference type="PROSITE" id="PS00107">
    <property type="entry name" value="PROTEIN_KINASE_ATP"/>
    <property type="match status" value="1"/>
</dbReference>
<dbReference type="AlphaFoldDB" id="B0DLB2"/>
<name>B0DLB2_LACBS</name>
<evidence type="ECO:0000256" key="7">
    <source>
        <dbReference type="ARBA" id="ARBA00047899"/>
    </source>
</evidence>
<dbReference type="KEGG" id="lbc:LACBIDRAFT_237781"/>
<dbReference type="GeneID" id="6080355"/>
<dbReference type="InParanoid" id="B0DLB2"/>
<evidence type="ECO:0000256" key="3">
    <source>
        <dbReference type="ARBA" id="ARBA00022679"/>
    </source>
</evidence>
<dbReference type="Pfam" id="PF00069">
    <property type="entry name" value="Pkinase"/>
    <property type="match status" value="1"/>
</dbReference>
<evidence type="ECO:0000256" key="2">
    <source>
        <dbReference type="ARBA" id="ARBA00022527"/>
    </source>
</evidence>
<evidence type="ECO:0000313" key="11">
    <source>
        <dbReference type="EMBL" id="EDR04621.1"/>
    </source>
</evidence>
<evidence type="ECO:0000313" key="12">
    <source>
        <dbReference type="Proteomes" id="UP000001194"/>
    </source>
</evidence>
<reference evidence="11 12" key="1">
    <citation type="journal article" date="2008" name="Nature">
        <title>The genome of Laccaria bicolor provides insights into mycorrhizal symbiosis.</title>
        <authorList>
            <person name="Martin F."/>
            <person name="Aerts A."/>
            <person name="Ahren D."/>
            <person name="Brun A."/>
            <person name="Danchin E.G.J."/>
            <person name="Duchaussoy F."/>
            <person name="Gibon J."/>
            <person name="Kohler A."/>
            <person name="Lindquist E."/>
            <person name="Pereda V."/>
            <person name="Salamov A."/>
            <person name="Shapiro H.J."/>
            <person name="Wuyts J."/>
            <person name="Blaudez D."/>
            <person name="Buee M."/>
            <person name="Brokstein P."/>
            <person name="Canbaeck B."/>
            <person name="Cohen D."/>
            <person name="Courty P.E."/>
            <person name="Coutinho P.M."/>
            <person name="Delaruelle C."/>
            <person name="Detter J.C."/>
            <person name="Deveau A."/>
            <person name="DiFazio S."/>
            <person name="Duplessis S."/>
            <person name="Fraissinet-Tachet L."/>
            <person name="Lucic E."/>
            <person name="Frey-Klett P."/>
            <person name="Fourrey C."/>
            <person name="Feussner I."/>
            <person name="Gay G."/>
            <person name="Grimwood J."/>
            <person name="Hoegger P.J."/>
            <person name="Jain P."/>
            <person name="Kilaru S."/>
            <person name="Labbe J."/>
            <person name="Lin Y.C."/>
            <person name="Legue V."/>
            <person name="Le Tacon F."/>
            <person name="Marmeisse R."/>
            <person name="Melayah D."/>
            <person name="Montanini B."/>
            <person name="Muratet M."/>
            <person name="Nehls U."/>
            <person name="Niculita-Hirzel H."/>
            <person name="Oudot-Le Secq M.P."/>
            <person name="Peter M."/>
            <person name="Quesneville H."/>
            <person name="Rajashekar B."/>
            <person name="Reich M."/>
            <person name="Rouhier N."/>
            <person name="Schmutz J."/>
            <person name="Yin T."/>
            <person name="Chalot M."/>
            <person name="Henrissat B."/>
            <person name="Kuees U."/>
            <person name="Lucas S."/>
            <person name="Van de Peer Y."/>
            <person name="Podila G.K."/>
            <person name="Polle A."/>
            <person name="Pukkila P.J."/>
            <person name="Richardson P.M."/>
            <person name="Rouze P."/>
            <person name="Sanders I.R."/>
            <person name="Stajich J.E."/>
            <person name="Tunlid A."/>
            <person name="Tuskan G."/>
            <person name="Grigoriev I.V."/>
        </authorList>
    </citation>
    <scope>NUCLEOTIDE SEQUENCE [LARGE SCALE GENOMIC DNA]</scope>
    <source>
        <strain evidence="12">S238N-H82 / ATCC MYA-4686</strain>
    </source>
</reference>
<dbReference type="SUPFAM" id="SSF56112">
    <property type="entry name" value="Protein kinase-like (PK-like)"/>
    <property type="match status" value="1"/>
</dbReference>
<evidence type="ECO:0000259" key="10">
    <source>
        <dbReference type="PROSITE" id="PS50011"/>
    </source>
</evidence>
<dbReference type="OrthoDB" id="10252171at2759"/>
<keyword evidence="2" id="KW-0723">Serine/threonine-protein kinase</keyword>
<dbReference type="InterPro" id="IPR051131">
    <property type="entry name" value="NEK_Ser/Thr_kinase_NIMA"/>
</dbReference>
<protein>
    <recommendedName>
        <fullName evidence="1">non-specific serine/threonine protein kinase</fullName>
        <ecNumber evidence="1">2.7.11.1</ecNumber>
    </recommendedName>
</protein>
<dbReference type="InterPro" id="IPR000719">
    <property type="entry name" value="Prot_kinase_dom"/>
</dbReference>
<keyword evidence="6 9" id="KW-0067">ATP-binding</keyword>
<keyword evidence="4 9" id="KW-0547">Nucleotide-binding</keyword>
<comment type="catalytic activity">
    <reaction evidence="7">
        <text>L-threonyl-[protein] + ATP = O-phospho-L-threonyl-[protein] + ADP + H(+)</text>
        <dbReference type="Rhea" id="RHEA:46608"/>
        <dbReference type="Rhea" id="RHEA-COMP:11060"/>
        <dbReference type="Rhea" id="RHEA-COMP:11605"/>
        <dbReference type="ChEBI" id="CHEBI:15378"/>
        <dbReference type="ChEBI" id="CHEBI:30013"/>
        <dbReference type="ChEBI" id="CHEBI:30616"/>
        <dbReference type="ChEBI" id="CHEBI:61977"/>
        <dbReference type="ChEBI" id="CHEBI:456216"/>
        <dbReference type="EC" id="2.7.11.1"/>
    </reaction>
</comment>
<keyword evidence="5" id="KW-0418">Kinase</keyword>
<evidence type="ECO:0000256" key="9">
    <source>
        <dbReference type="PROSITE-ProRule" id="PRU10141"/>
    </source>
</evidence>
<feature type="binding site" evidence="9">
    <location>
        <position position="34"/>
    </location>
    <ligand>
        <name>ATP</name>
        <dbReference type="ChEBI" id="CHEBI:30616"/>
    </ligand>
</feature>
<keyword evidence="12" id="KW-1185">Reference proteome</keyword>
<dbReference type="RefSeq" id="XP_001884793.1">
    <property type="nucleotide sequence ID" value="XM_001884758.1"/>
</dbReference>
<keyword evidence="3" id="KW-0808">Transferase</keyword>
<dbReference type="InterPro" id="IPR017441">
    <property type="entry name" value="Protein_kinase_ATP_BS"/>
</dbReference>
<dbReference type="PANTHER" id="PTHR44899">
    <property type="entry name" value="CAMK FAMILY PROTEIN KINASE"/>
    <property type="match status" value="1"/>
</dbReference>
<evidence type="ECO:0000256" key="4">
    <source>
        <dbReference type="ARBA" id="ARBA00022741"/>
    </source>
</evidence>
<dbReference type="GO" id="GO:0004674">
    <property type="term" value="F:protein serine/threonine kinase activity"/>
    <property type="evidence" value="ECO:0007669"/>
    <property type="project" value="UniProtKB-KW"/>
</dbReference>
<dbReference type="HOGENOM" id="CLU_000288_63_23_1"/>
<comment type="catalytic activity">
    <reaction evidence="8">
        <text>L-seryl-[protein] + ATP = O-phospho-L-seryl-[protein] + ADP + H(+)</text>
        <dbReference type="Rhea" id="RHEA:17989"/>
        <dbReference type="Rhea" id="RHEA-COMP:9863"/>
        <dbReference type="Rhea" id="RHEA-COMP:11604"/>
        <dbReference type="ChEBI" id="CHEBI:15378"/>
        <dbReference type="ChEBI" id="CHEBI:29999"/>
        <dbReference type="ChEBI" id="CHEBI:30616"/>
        <dbReference type="ChEBI" id="CHEBI:83421"/>
        <dbReference type="ChEBI" id="CHEBI:456216"/>
        <dbReference type="EC" id="2.7.11.1"/>
    </reaction>
</comment>
<dbReference type="Proteomes" id="UP000001194">
    <property type="component" value="Unassembled WGS sequence"/>
</dbReference>
<accession>B0DLB2</accession>
<organism evidence="12">
    <name type="scientific">Laccaria bicolor (strain S238N-H82 / ATCC MYA-4686)</name>
    <name type="common">Bicoloured deceiver</name>
    <name type="synonym">Laccaria laccata var. bicolor</name>
    <dbReference type="NCBI Taxonomy" id="486041"/>
    <lineage>
        <taxon>Eukaryota</taxon>
        <taxon>Fungi</taxon>
        <taxon>Dikarya</taxon>
        <taxon>Basidiomycota</taxon>
        <taxon>Agaricomycotina</taxon>
        <taxon>Agaricomycetes</taxon>
        <taxon>Agaricomycetidae</taxon>
        <taxon>Agaricales</taxon>
        <taxon>Agaricineae</taxon>
        <taxon>Hydnangiaceae</taxon>
        <taxon>Laccaria</taxon>
    </lineage>
</organism>
<dbReference type="EC" id="2.7.11.1" evidence="1"/>
<dbReference type="Gene3D" id="1.10.510.10">
    <property type="entry name" value="Transferase(Phosphotransferase) domain 1"/>
    <property type="match status" value="1"/>
</dbReference>
<dbReference type="InterPro" id="IPR011009">
    <property type="entry name" value="Kinase-like_dom_sf"/>
</dbReference>
<evidence type="ECO:0000256" key="5">
    <source>
        <dbReference type="ARBA" id="ARBA00022777"/>
    </source>
</evidence>
<dbReference type="EMBL" id="DS547117">
    <property type="protein sequence ID" value="EDR04621.1"/>
    <property type="molecule type" value="Genomic_DNA"/>
</dbReference>
<evidence type="ECO:0000256" key="8">
    <source>
        <dbReference type="ARBA" id="ARBA00048679"/>
    </source>
</evidence>